<dbReference type="Gene3D" id="1.25.10.10">
    <property type="entry name" value="Leucine-rich Repeat Variant"/>
    <property type="match status" value="1"/>
</dbReference>
<dbReference type="STRING" id="113562.SAMN04489716_3031"/>
<dbReference type="AlphaFoldDB" id="A0A1H1YY45"/>
<evidence type="ECO:0000313" key="3">
    <source>
        <dbReference type="Proteomes" id="UP000198688"/>
    </source>
</evidence>
<dbReference type="OrthoDB" id="9134742at2"/>
<proteinExistence type="predicted"/>
<evidence type="ECO:0000256" key="1">
    <source>
        <dbReference type="SAM" id="MobiDB-lite"/>
    </source>
</evidence>
<evidence type="ECO:0000313" key="2">
    <source>
        <dbReference type="EMBL" id="SDT25846.1"/>
    </source>
</evidence>
<accession>A0A1H1YY45</accession>
<dbReference type="InterPro" id="IPR011989">
    <property type="entry name" value="ARM-like"/>
</dbReference>
<dbReference type="Proteomes" id="UP000198688">
    <property type="component" value="Chromosome I"/>
</dbReference>
<gene>
    <name evidence="2" type="ORF">SAMN04489716_3031</name>
</gene>
<feature type="region of interest" description="Disordered" evidence="1">
    <location>
        <begin position="209"/>
        <end position="232"/>
    </location>
</feature>
<organism evidence="2 3">
    <name type="scientific">Actinoplanes derwentensis</name>
    <dbReference type="NCBI Taxonomy" id="113562"/>
    <lineage>
        <taxon>Bacteria</taxon>
        <taxon>Bacillati</taxon>
        <taxon>Actinomycetota</taxon>
        <taxon>Actinomycetes</taxon>
        <taxon>Micromonosporales</taxon>
        <taxon>Micromonosporaceae</taxon>
        <taxon>Actinoplanes</taxon>
    </lineage>
</organism>
<protein>
    <submittedName>
        <fullName evidence="2">HEAT repeat-containing protein</fullName>
    </submittedName>
</protein>
<reference evidence="2 3" key="1">
    <citation type="submission" date="2016-10" db="EMBL/GenBank/DDBJ databases">
        <authorList>
            <person name="de Groot N.N."/>
        </authorList>
    </citation>
    <scope>NUCLEOTIDE SEQUENCE [LARGE SCALE GENOMIC DNA]</scope>
    <source>
        <strain evidence="2 3">DSM 43941</strain>
    </source>
</reference>
<dbReference type="SUPFAM" id="SSF48371">
    <property type="entry name" value="ARM repeat"/>
    <property type="match status" value="1"/>
</dbReference>
<sequence>MNTTRVRQGLANSSSSVRLQAALAAGTTPDPHLIDTLVEQCAVEPDFYVRDMLTWALTRHPPAATVPRLISELGSSRAQARSQALHSLSKIGERSAWPSVTPELLTDPDDEVARAAWRTAAGLVPDGSEPELAGILVTQLGRGERETQLSLSRALITLGEVILPLLATASAHPDPVVVRHATATEQLFHDPDAGFDFAVDQAKRIVALGPDGPPAQPSSALPTVAEQPGVLP</sequence>
<dbReference type="InterPro" id="IPR016024">
    <property type="entry name" value="ARM-type_fold"/>
</dbReference>
<keyword evidence="3" id="KW-1185">Reference proteome</keyword>
<dbReference type="Pfam" id="PF13646">
    <property type="entry name" value="HEAT_2"/>
    <property type="match status" value="1"/>
</dbReference>
<name>A0A1H1YY45_9ACTN</name>
<dbReference type="EMBL" id="LT629758">
    <property type="protein sequence ID" value="SDT25846.1"/>
    <property type="molecule type" value="Genomic_DNA"/>
</dbReference>
<dbReference type="RefSeq" id="WP_092557100.1">
    <property type="nucleotide sequence ID" value="NZ_BOMJ01000001.1"/>
</dbReference>